<feature type="domain" description="C-JID" evidence="3">
    <location>
        <begin position="446"/>
        <end position="571"/>
    </location>
</feature>
<dbReference type="InterPro" id="IPR045344">
    <property type="entry name" value="C-JID"/>
</dbReference>
<dbReference type="Gene3D" id="3.80.10.10">
    <property type="entry name" value="Ribonuclease Inhibitor"/>
    <property type="match status" value="1"/>
</dbReference>
<keyword evidence="5" id="KW-1185">Reference proteome</keyword>
<keyword evidence="2" id="KW-0677">Repeat</keyword>
<evidence type="ECO:0000259" key="3">
    <source>
        <dbReference type="Pfam" id="PF20160"/>
    </source>
</evidence>
<evidence type="ECO:0000313" key="4">
    <source>
        <dbReference type="EMBL" id="KAJ0191370.1"/>
    </source>
</evidence>
<dbReference type="InterPro" id="IPR001611">
    <property type="entry name" value="Leu-rich_rpt"/>
</dbReference>
<dbReference type="GO" id="GO:0006952">
    <property type="term" value="P:defense response"/>
    <property type="evidence" value="ECO:0007669"/>
    <property type="project" value="InterPro"/>
</dbReference>
<dbReference type="SUPFAM" id="SSF52058">
    <property type="entry name" value="L domain-like"/>
    <property type="match status" value="1"/>
</dbReference>
<proteinExistence type="predicted"/>
<dbReference type="Proteomes" id="UP000235145">
    <property type="component" value="Unassembled WGS sequence"/>
</dbReference>
<protein>
    <recommendedName>
        <fullName evidence="3">C-JID domain-containing protein</fullName>
    </recommendedName>
</protein>
<dbReference type="PANTHER" id="PTHR11017:SF585">
    <property type="entry name" value="TIR DOMAIN-CONTAINING PROTEIN"/>
    <property type="match status" value="1"/>
</dbReference>
<dbReference type="InterPro" id="IPR044974">
    <property type="entry name" value="Disease_R_plants"/>
</dbReference>
<dbReference type="AlphaFoldDB" id="A0A9R1UR15"/>
<organism evidence="4 5">
    <name type="scientific">Lactuca sativa</name>
    <name type="common">Garden lettuce</name>
    <dbReference type="NCBI Taxonomy" id="4236"/>
    <lineage>
        <taxon>Eukaryota</taxon>
        <taxon>Viridiplantae</taxon>
        <taxon>Streptophyta</taxon>
        <taxon>Embryophyta</taxon>
        <taxon>Tracheophyta</taxon>
        <taxon>Spermatophyta</taxon>
        <taxon>Magnoliopsida</taxon>
        <taxon>eudicotyledons</taxon>
        <taxon>Gunneridae</taxon>
        <taxon>Pentapetalae</taxon>
        <taxon>asterids</taxon>
        <taxon>campanulids</taxon>
        <taxon>Asterales</taxon>
        <taxon>Asteraceae</taxon>
        <taxon>Cichorioideae</taxon>
        <taxon>Cichorieae</taxon>
        <taxon>Lactucinae</taxon>
        <taxon>Lactuca</taxon>
    </lineage>
</organism>
<evidence type="ECO:0000256" key="2">
    <source>
        <dbReference type="ARBA" id="ARBA00022737"/>
    </source>
</evidence>
<dbReference type="EMBL" id="NBSK02000008">
    <property type="protein sequence ID" value="KAJ0191370.1"/>
    <property type="molecule type" value="Genomic_DNA"/>
</dbReference>
<gene>
    <name evidence="4" type="ORF">LSAT_V11C800435340</name>
</gene>
<dbReference type="PANTHER" id="PTHR11017">
    <property type="entry name" value="LEUCINE-RICH REPEAT-CONTAINING PROTEIN"/>
    <property type="match status" value="1"/>
</dbReference>
<evidence type="ECO:0000313" key="5">
    <source>
        <dbReference type="Proteomes" id="UP000235145"/>
    </source>
</evidence>
<accession>A0A9R1UR15</accession>
<dbReference type="PROSITE" id="PS51450">
    <property type="entry name" value="LRR"/>
    <property type="match status" value="1"/>
</dbReference>
<dbReference type="InterPro" id="IPR032675">
    <property type="entry name" value="LRR_dom_sf"/>
</dbReference>
<dbReference type="Pfam" id="PF20160">
    <property type="entry name" value="C-JID"/>
    <property type="match status" value="1"/>
</dbReference>
<evidence type="ECO:0000256" key="1">
    <source>
        <dbReference type="ARBA" id="ARBA00022614"/>
    </source>
</evidence>
<keyword evidence="1" id="KW-0433">Leucine-rich repeat</keyword>
<comment type="caution">
    <text evidence="4">The sequence shown here is derived from an EMBL/GenBank/DDBJ whole genome shotgun (WGS) entry which is preliminary data.</text>
</comment>
<reference evidence="4 5" key="1">
    <citation type="journal article" date="2017" name="Nat. Commun.">
        <title>Genome assembly with in vitro proximity ligation data and whole-genome triplication in lettuce.</title>
        <authorList>
            <person name="Reyes-Chin-Wo S."/>
            <person name="Wang Z."/>
            <person name="Yang X."/>
            <person name="Kozik A."/>
            <person name="Arikit S."/>
            <person name="Song C."/>
            <person name="Xia L."/>
            <person name="Froenicke L."/>
            <person name="Lavelle D.O."/>
            <person name="Truco M.J."/>
            <person name="Xia R."/>
            <person name="Zhu S."/>
            <person name="Xu C."/>
            <person name="Xu H."/>
            <person name="Xu X."/>
            <person name="Cox K."/>
            <person name="Korf I."/>
            <person name="Meyers B.C."/>
            <person name="Michelmore R.W."/>
        </authorList>
    </citation>
    <scope>NUCLEOTIDE SEQUENCE [LARGE SCALE GENOMIC DNA]</scope>
    <source>
        <strain evidence="5">cv. Salinas</strain>
        <tissue evidence="4">Seedlings</tissue>
    </source>
</reference>
<sequence length="629" mass="71707">MLVGTQRIQGLILDMTLLTKELLSRSSSVTEHSFQNDDVNTSFRAAQPIQIVYEFFLRILSFFARLLLMLSSSHCKKVELRTDALRKMDKRLQLNNVKMDGSYKNFPKGLRWLCMHGFHLTFIPSDLPMKKLVSLDMSYSNLTQLWKKPKTVNILVIIFLMRGYPMQQLLRSLKILNLSYCNLVRVEGFSALPALERLILRSCKSLVHVCESIGGCDSLVILDISKCSKLSNVPISISKLKNVRSISLEGCLGASGFLMWMKDIESYASSSSVGEFLPKSGKSFLLPSLVTLLLKGNNLSNESFPNDFSCIYDSLPDCVRSLSRLELLDVGECWMLKSVLCPPPTIKSLSTGKCLSLIKITFPQEMSAPLQVYYNYSESLAEIEGIIKIEAIAQIDEKILCSLGWTNLQHVKDQKMRIWDLYRWFRGAKKLPVQMVYEFEIFTTCFPGKAVPDWLPHKNKGSSISISIAMPSSSMNKTIQGINISFVHTLSGTKKESHLRMKVQNVTTNRTWTYYGQMYAVGETDEDIVWLSHWMFEDNEIKIGDEICVTILEYVGVMVRECAISPVYNTEKDNNEEDPLSYYKSWKHIIGGDLSAFQLPSGDYFLNCFCESFRLSMNKYSRDKIRDIR</sequence>
<name>A0A9R1UR15_LACSA</name>